<evidence type="ECO:0000313" key="1">
    <source>
        <dbReference type="EMBL" id="LAA82308.1"/>
    </source>
</evidence>
<name>A0A2D4IDL7_MICLE</name>
<proteinExistence type="predicted"/>
<dbReference type="AlphaFoldDB" id="A0A2D4IDL7"/>
<protein>
    <submittedName>
        <fullName evidence="1">Uncharacterized protein</fullName>
    </submittedName>
</protein>
<organism evidence="1">
    <name type="scientific">Micrurus lemniscatus lemniscatus</name>
    <dbReference type="NCBI Taxonomy" id="129467"/>
    <lineage>
        <taxon>Eukaryota</taxon>
        <taxon>Metazoa</taxon>
        <taxon>Chordata</taxon>
        <taxon>Craniata</taxon>
        <taxon>Vertebrata</taxon>
        <taxon>Euteleostomi</taxon>
        <taxon>Lepidosauria</taxon>
        <taxon>Squamata</taxon>
        <taxon>Bifurcata</taxon>
        <taxon>Unidentata</taxon>
        <taxon>Episquamata</taxon>
        <taxon>Toxicofera</taxon>
        <taxon>Serpentes</taxon>
        <taxon>Colubroidea</taxon>
        <taxon>Elapidae</taxon>
        <taxon>Elapinae</taxon>
        <taxon>Micrurus</taxon>
    </lineage>
</organism>
<accession>A0A2D4IDL7</accession>
<sequence>MEGQEETLRWEFWLREERLVPGQLHHPAADILQGGLDSRLVRRHHDSTPRMEDVGRVDRLEFDFGAQLLQYPEEVQHEAIRRHQPIVRLHLCLFNVGVDHGCHIAESSFPRFSVEQNTVQDLE</sequence>
<reference evidence="1" key="1">
    <citation type="submission" date="2017-07" db="EMBL/GenBank/DDBJ databases">
        <authorList>
            <person name="Mikheyev A."/>
            <person name="Grau M."/>
        </authorList>
    </citation>
    <scope>NUCLEOTIDE SEQUENCE</scope>
    <source>
        <tissue evidence="1">Venom_gland</tissue>
    </source>
</reference>
<reference evidence="1" key="2">
    <citation type="submission" date="2017-11" db="EMBL/GenBank/DDBJ databases">
        <title>Coralsnake Venomics: Analyses of Venom Gland Transcriptomes and Proteomes of Six Brazilian Taxa.</title>
        <authorList>
            <person name="Aird S.D."/>
            <person name="Jorge da Silva N."/>
            <person name="Qiu L."/>
            <person name="Villar-Briones A."/>
            <person name="Aparecida-Saddi V."/>
            <person name="Campos-Telles M.P."/>
            <person name="Grau M."/>
            <person name="Mikheyev A.S."/>
        </authorList>
    </citation>
    <scope>NUCLEOTIDE SEQUENCE</scope>
    <source>
        <tissue evidence="1">Venom_gland</tissue>
    </source>
</reference>
<dbReference type="EMBL" id="IACK01096837">
    <property type="protein sequence ID" value="LAA82308.1"/>
    <property type="molecule type" value="Transcribed_RNA"/>
</dbReference>